<accession>A0A7G2CU38</accession>
<evidence type="ECO:0000313" key="3">
    <source>
        <dbReference type="Proteomes" id="UP000515908"/>
    </source>
</evidence>
<evidence type="ECO:0000313" key="2">
    <source>
        <dbReference type="EMBL" id="CAD2222727.1"/>
    </source>
</evidence>
<feature type="compositionally biased region" description="Polar residues" evidence="1">
    <location>
        <begin position="77"/>
        <end position="91"/>
    </location>
</feature>
<feature type="region of interest" description="Disordered" evidence="1">
    <location>
        <begin position="65"/>
        <end position="100"/>
    </location>
</feature>
<reference evidence="2 3" key="1">
    <citation type="submission" date="2020-08" db="EMBL/GenBank/DDBJ databases">
        <authorList>
            <person name="Newling K."/>
            <person name="Davey J."/>
            <person name="Forrester S."/>
        </authorList>
    </citation>
    <scope>NUCLEOTIDE SEQUENCE [LARGE SCALE GENOMIC DNA]</scope>
    <source>
        <strain evidence="3">Crithidia deanei Carvalho (ATCC PRA-265)</strain>
    </source>
</reference>
<dbReference type="VEuPathDB" id="TriTrypDB:ADEAN_001027400"/>
<evidence type="ECO:0000256" key="1">
    <source>
        <dbReference type="SAM" id="MobiDB-lite"/>
    </source>
</evidence>
<organism evidence="2 3">
    <name type="scientific">Angomonas deanei</name>
    <dbReference type="NCBI Taxonomy" id="59799"/>
    <lineage>
        <taxon>Eukaryota</taxon>
        <taxon>Discoba</taxon>
        <taxon>Euglenozoa</taxon>
        <taxon>Kinetoplastea</taxon>
        <taxon>Metakinetoplastina</taxon>
        <taxon>Trypanosomatida</taxon>
        <taxon>Trypanosomatidae</taxon>
        <taxon>Strigomonadinae</taxon>
        <taxon>Angomonas</taxon>
    </lineage>
</organism>
<dbReference type="Proteomes" id="UP000515908">
    <property type="component" value="Chromosome 28"/>
</dbReference>
<protein>
    <submittedName>
        <fullName evidence="2">Uncharacterized protein</fullName>
    </submittedName>
</protein>
<name>A0A7G2CU38_9TRYP</name>
<dbReference type="AlphaFoldDB" id="A0A7G2CU38"/>
<keyword evidence="3" id="KW-1185">Reference proteome</keyword>
<sequence length="100" mass="10946">MNPFKENSQRINFPPFEALFSSFSGDSFQHLGDTCITVRSPAIARQYLNEGGFCILRVPPTDDAHLPVSPPPAVIENANSRSNSKVVSPTHSPCVRLHSP</sequence>
<proteinExistence type="predicted"/>
<dbReference type="EMBL" id="LR877172">
    <property type="protein sequence ID" value="CAD2222727.1"/>
    <property type="molecule type" value="Genomic_DNA"/>
</dbReference>
<gene>
    <name evidence="2" type="ORF">ADEAN_001027400</name>
</gene>